<feature type="compositionally biased region" description="Basic and acidic residues" evidence="1">
    <location>
        <begin position="163"/>
        <end position="194"/>
    </location>
</feature>
<reference evidence="2" key="1">
    <citation type="submission" date="2020-02" db="EMBL/GenBank/DDBJ databases">
        <authorList>
            <person name="Meier V. D."/>
        </authorList>
    </citation>
    <scope>NUCLEOTIDE SEQUENCE</scope>
    <source>
        <strain evidence="2">AVDCRST_MAG59</strain>
    </source>
</reference>
<feature type="compositionally biased region" description="Basic residues" evidence="1">
    <location>
        <begin position="78"/>
        <end position="90"/>
    </location>
</feature>
<proteinExistence type="predicted"/>
<feature type="region of interest" description="Disordered" evidence="1">
    <location>
        <begin position="1"/>
        <end position="216"/>
    </location>
</feature>
<feature type="non-terminal residue" evidence="2">
    <location>
        <position position="216"/>
    </location>
</feature>
<dbReference type="EMBL" id="CADCWF010000036">
    <property type="protein sequence ID" value="CAA9540005.1"/>
    <property type="molecule type" value="Genomic_DNA"/>
</dbReference>
<sequence length="216" mass="24775">DRRIGSRPQRRPAGRHLRRRRTRRRRHHRRHRHDVARSPPPRHRPRQPRQRVAAAGPRGGARRRRFGPYRLLGARPAAGRHRSPRPRGGRRLQAVQRAVAAAARPHPAPGSPWHRLEHRRGLHPLRSERCLGAGDRHPPRRGGVRPSAAGDHLCIRSPRRQRRDVDPGRGGDERLPRDPDRLPGRQGRRDRALRLEPSARQFPPRPAAARGAEVVL</sequence>
<evidence type="ECO:0000256" key="1">
    <source>
        <dbReference type="SAM" id="MobiDB-lite"/>
    </source>
</evidence>
<feature type="compositionally biased region" description="Low complexity" evidence="1">
    <location>
        <begin position="199"/>
        <end position="216"/>
    </location>
</feature>
<feature type="non-terminal residue" evidence="2">
    <location>
        <position position="1"/>
    </location>
</feature>
<name>A0A6J4U751_9BACT</name>
<organism evidence="2">
    <name type="scientific">uncultured Thermomicrobiales bacterium</name>
    <dbReference type="NCBI Taxonomy" id="1645740"/>
    <lineage>
        <taxon>Bacteria</taxon>
        <taxon>Pseudomonadati</taxon>
        <taxon>Thermomicrobiota</taxon>
        <taxon>Thermomicrobia</taxon>
        <taxon>Thermomicrobiales</taxon>
        <taxon>environmental samples</taxon>
    </lineage>
</organism>
<dbReference type="AlphaFoldDB" id="A0A6J4U751"/>
<gene>
    <name evidence="2" type="ORF">AVDCRST_MAG59-763</name>
</gene>
<protein>
    <submittedName>
        <fullName evidence="2">Uncharacterized protein</fullName>
    </submittedName>
</protein>
<accession>A0A6J4U751</accession>
<feature type="compositionally biased region" description="Basic residues" evidence="1">
    <location>
        <begin position="1"/>
        <end position="49"/>
    </location>
</feature>
<feature type="compositionally biased region" description="Low complexity" evidence="1">
    <location>
        <begin position="91"/>
        <end position="104"/>
    </location>
</feature>
<evidence type="ECO:0000313" key="2">
    <source>
        <dbReference type="EMBL" id="CAA9540005.1"/>
    </source>
</evidence>
<feature type="compositionally biased region" description="Low complexity" evidence="1">
    <location>
        <begin position="68"/>
        <end position="77"/>
    </location>
</feature>
<feature type="compositionally biased region" description="Basic and acidic residues" evidence="1">
    <location>
        <begin position="125"/>
        <end position="137"/>
    </location>
</feature>